<feature type="domain" description="Glycosyltransferase 2-like" evidence="1">
    <location>
        <begin position="3"/>
        <end position="130"/>
    </location>
</feature>
<evidence type="ECO:0000313" key="2">
    <source>
        <dbReference type="EMBL" id="QFG74576.1"/>
    </source>
</evidence>
<protein>
    <recommendedName>
        <fullName evidence="1">Glycosyltransferase 2-like domain-containing protein</fullName>
    </recommendedName>
</protein>
<dbReference type="InterPro" id="IPR029044">
    <property type="entry name" value="Nucleotide-diphossugar_trans"/>
</dbReference>
<accession>A0A5J6VK80</accession>
<evidence type="ECO:0000259" key="1">
    <source>
        <dbReference type="Pfam" id="PF00535"/>
    </source>
</evidence>
<dbReference type="InterPro" id="IPR001173">
    <property type="entry name" value="Glyco_trans_2-like"/>
</dbReference>
<dbReference type="SUPFAM" id="SSF53448">
    <property type="entry name" value="Nucleotide-diphospho-sugar transferases"/>
    <property type="match status" value="1"/>
</dbReference>
<name>A0A5J6VK80_9VIRU</name>
<dbReference type="Pfam" id="PF00535">
    <property type="entry name" value="Glycos_transf_2"/>
    <property type="match status" value="1"/>
</dbReference>
<dbReference type="Gene3D" id="3.90.550.10">
    <property type="entry name" value="Spore Coat Polysaccharide Biosynthesis Protein SpsA, Chain A"/>
    <property type="match status" value="1"/>
</dbReference>
<reference evidence="2" key="1">
    <citation type="journal article" date="2019" name="Philos. Trans. R. Soc. Lond., B, Biol. Sci.">
        <title>Targeted metagenomic recovery of four divergent viruses reveals shared and distinctive characteristics of giant viruses of marine eukaryotes.</title>
        <authorList>
            <person name="Needham D.M."/>
            <person name="Poirier C."/>
            <person name="Hehenberger E."/>
            <person name="Jimenez V."/>
            <person name="Swalwell J.E."/>
            <person name="Santoro A.E."/>
            <person name="Worden A.Z."/>
        </authorList>
    </citation>
    <scope>NUCLEOTIDE SEQUENCE</scope>
    <source>
        <strain evidence="2">MPacV-611</strain>
    </source>
</reference>
<organism evidence="2">
    <name type="scientific">Megaviridae environmental sample</name>
    <dbReference type="NCBI Taxonomy" id="1737588"/>
    <lineage>
        <taxon>Viruses</taxon>
        <taxon>Varidnaviria</taxon>
        <taxon>Bamfordvirae</taxon>
        <taxon>Nucleocytoviricota</taxon>
        <taxon>Megaviricetes</taxon>
        <taxon>Imitervirales</taxon>
        <taxon>Mimiviridae</taxon>
        <taxon>environmental samples</taxon>
    </lineage>
</organism>
<proteinExistence type="predicted"/>
<dbReference type="EMBL" id="MN448289">
    <property type="protein sequence ID" value="QFG74576.1"/>
    <property type="molecule type" value="Genomic_DNA"/>
</dbReference>
<sequence>MISFCITCMNRLYQLKNTLPINLEDNSSDNVEFILVDFNSSDGLKDYILKNYSNELKSGYLKYYFTDELNYWHTSIAKNTAHMLAKGDYVVNLDCDNYTGKYGGTKLLEIHRDNPNSIIHQTNYMIGSGNCGRISLSKKNFLLLGGYDESFYQCGYNDPDLIDRAEKIGLKYIGWNNINYNRSIPNSKKDTIKNCNSKLTWEEMNKFNKILSKFNIEKKEYVANKHKKYIGIIL</sequence>